<dbReference type="EMBL" id="JAHDYR010000038">
    <property type="protein sequence ID" value="KAG9392540.1"/>
    <property type="molecule type" value="Genomic_DNA"/>
</dbReference>
<sequence>MARDKLSKEGKSIEEIYSVTLEVKDRELREMDRNLKQITASSMKLIDAVTEMLETSAGKALPSKSTLEAHLNELRLSLNPPAVGTALPSVHSGQEPDRNYRALYLKERNEVRKLQHQLSKLRRAPPTIVDEITAFETQEEYQLNLSLGRSPPAGMSASPFTGTAIPSPSPDTLVGSPCLIEPLMDHRAEAHAGRGHAHGHVYGMPSWGMGPMSLPSGHIPHHGPKSVDLGHHLFDS</sequence>
<gene>
    <name evidence="1" type="ORF">J8273_5545</name>
</gene>
<proteinExistence type="predicted"/>
<keyword evidence="2" id="KW-1185">Reference proteome</keyword>
<accession>A0A8J6AU51</accession>
<organism evidence="1 2">
    <name type="scientific">Carpediemonas membranifera</name>
    <dbReference type="NCBI Taxonomy" id="201153"/>
    <lineage>
        <taxon>Eukaryota</taxon>
        <taxon>Metamonada</taxon>
        <taxon>Carpediemonas-like organisms</taxon>
        <taxon>Carpediemonas</taxon>
    </lineage>
</organism>
<name>A0A8J6AU51_9EUKA</name>
<evidence type="ECO:0000313" key="2">
    <source>
        <dbReference type="Proteomes" id="UP000717585"/>
    </source>
</evidence>
<dbReference type="AlphaFoldDB" id="A0A8J6AU51"/>
<reference evidence="1" key="1">
    <citation type="submission" date="2021-05" db="EMBL/GenBank/DDBJ databases">
        <title>A free-living protist that lacks canonical eukaryotic 1 DNA replication and segregation systems.</title>
        <authorList>
            <person name="Salas-Leiva D.E."/>
            <person name="Tromer E.C."/>
            <person name="Curtis B.A."/>
            <person name="Jerlstrom-Hultqvist J."/>
            <person name="Kolisko M."/>
            <person name="Yi Z."/>
            <person name="Salas-Leiva J.S."/>
            <person name="Gallot-Lavallee L."/>
            <person name="Kops G.J.P.L."/>
            <person name="Archibald J.M."/>
            <person name="Simpson A.G.B."/>
            <person name="Roger A.J."/>
        </authorList>
    </citation>
    <scope>NUCLEOTIDE SEQUENCE</scope>
    <source>
        <strain evidence="1">BICM</strain>
    </source>
</reference>
<comment type="caution">
    <text evidence="1">The sequence shown here is derived from an EMBL/GenBank/DDBJ whole genome shotgun (WGS) entry which is preliminary data.</text>
</comment>
<evidence type="ECO:0000313" key="1">
    <source>
        <dbReference type="EMBL" id="KAG9392540.1"/>
    </source>
</evidence>
<protein>
    <submittedName>
        <fullName evidence="1">Uncharacterized protein</fullName>
    </submittedName>
</protein>
<dbReference type="Proteomes" id="UP000717585">
    <property type="component" value="Unassembled WGS sequence"/>
</dbReference>